<dbReference type="PROSITE" id="PS00086">
    <property type="entry name" value="CYTOCHROME_P450"/>
    <property type="match status" value="1"/>
</dbReference>
<evidence type="ECO:0000256" key="10">
    <source>
        <dbReference type="ARBA" id="ARBA00023136"/>
    </source>
</evidence>
<accession>A0A166DE37</accession>
<proteinExistence type="inferred from homology"/>
<evidence type="ECO:0000256" key="2">
    <source>
        <dbReference type="ARBA" id="ARBA00010617"/>
    </source>
</evidence>
<dbReference type="OMA" id="CIVAMDV"/>
<keyword evidence="5 11" id="KW-0479">Metal-binding</keyword>
<dbReference type="Gene3D" id="1.10.630.10">
    <property type="entry name" value="Cytochrome P450"/>
    <property type="match status" value="3"/>
</dbReference>
<evidence type="ECO:0000256" key="4">
    <source>
        <dbReference type="ARBA" id="ARBA00022692"/>
    </source>
</evidence>
<gene>
    <name evidence="12" type="ORF">DCAR_005987</name>
</gene>
<evidence type="ECO:0008006" key="13">
    <source>
        <dbReference type="Google" id="ProtNLM"/>
    </source>
</evidence>
<keyword evidence="6" id="KW-1133">Transmembrane helix</keyword>
<name>A0A166DE37_DAUCS</name>
<dbReference type="EMBL" id="LNRQ01000002">
    <property type="protein sequence ID" value="KZN05150.1"/>
    <property type="molecule type" value="Genomic_DNA"/>
</dbReference>
<keyword evidence="4" id="KW-0812">Transmembrane</keyword>
<dbReference type="Gramene" id="KZN05150">
    <property type="protein sequence ID" value="KZN05150"/>
    <property type="gene ID" value="DCAR_005987"/>
</dbReference>
<evidence type="ECO:0000256" key="9">
    <source>
        <dbReference type="ARBA" id="ARBA00023033"/>
    </source>
</evidence>
<comment type="subcellular location">
    <subcellularLocation>
        <location evidence="1">Membrane</location>
    </subcellularLocation>
</comment>
<evidence type="ECO:0000256" key="8">
    <source>
        <dbReference type="ARBA" id="ARBA00023004"/>
    </source>
</evidence>
<sequence>MEQRSISNALALLVLLLCCLIIYAIYDLCLKAKILRAKLRRQGIDGPRPSLILGNVPDIQKIESKELDSDASTSNLNEPLSLDCRSVLLPHISQWTNQYGDSELVKEISLCRSLDLGKPSYLQKDRGPLLGKGLLTTNKEVWTHQRKTIAPTLYVDKVKDMLSIALESGNTLVKAWEKLVETEGGIADIRVDDDVKNFMSSIFSRVMFGRYDIAEKGLFSKCRDLMEASASPDEPNGRPFYRFYPTKINRERWRLEKEIYRTILEMTKKCGVSEAKSMIHTLVDGSKHGKLGPSTPQQFVVDNCKELCVVSLFVPGTTAIWGLMLLALHPEWQDRARAEILEVCGGQIPDTERLSKMGVLNKALIKDAKILRAKLQKQGIDGPVPGLVYGNISDIQKIKLKVSAADASTCNLNKPLSLDCRSILLPHISQWTEQFGKTFTFALGKVQILYVGHGELVKEMSYCKSLDLGKPSYLQKDRGPLLGKGILTTSKEVWTHQRNTIAPTLYVNKVKNMLSIMLESGNTLVKSWEKMVETGSGIADIRVDDYVKNFTSSIFSNVMFGRYDVAHKGLFSKCRDLMEASGSPTVLDGRPFYRFFPTKRNKEQRRLEKEIYWLILELAKKCRMREGESMIQTIVEGAKHGELGSSTPQEFIVDNCKELCIVAMDVPGITAIWGLMLLAMHPEWQARARAEVMDVCGGQTPDAEKLGKMRVLKMIIQEILRLYPGVGFTVRESLADVQIGKKLCVPKAKILRAKLQKQGIDGPKPSFVLGNIPDIQKIRSKVLEADASTYNVNEPLSLDCRSILLPHISQWTKQFGKTFTFALGKVQILYIGDGELVREMSQCKSLDLGKPSYLQKDRGPLLGKGILTTSKEVWDHQRKSIAPTLYMDKVKNMYSIVLESGNTLVKSWEKLIETEGGIADIRVDDYVKKFTSTIFSNVMFGRYDAATKDLFSKCRDLMEASGSPTVLDGRPFYRFFPTKKNKDQWRIEKEIYRSILDLTKNCDVSESKNMIHTLVEASKYGELGSSTPQQFIVDNCKELCIVAMDVPGITGIWGLMLLALHPEWQARARAEVLKVCGGQIPDSEKLGKMRVLKMIIQEILRLYPGVGFTVREALADVQIGSKVRVPKGVNTWIWPIAMHRDPQLWGPDALKFNPERFCNGVSGACKIPQAYIPFGLGPRTCPGKNLGMMELTVMFSMVLANFSFSLSPNYYHVPNFNVLLEPKYGVKLIFQKL</sequence>
<evidence type="ECO:0000256" key="3">
    <source>
        <dbReference type="ARBA" id="ARBA00022617"/>
    </source>
</evidence>
<dbReference type="InterPro" id="IPR050665">
    <property type="entry name" value="Cytochrome_P450_Monooxygen"/>
</dbReference>
<evidence type="ECO:0000256" key="6">
    <source>
        <dbReference type="ARBA" id="ARBA00022989"/>
    </source>
</evidence>
<dbReference type="PRINTS" id="PR00385">
    <property type="entry name" value="P450"/>
</dbReference>
<dbReference type="GO" id="GO:0005506">
    <property type="term" value="F:iron ion binding"/>
    <property type="evidence" value="ECO:0007669"/>
    <property type="project" value="InterPro"/>
</dbReference>
<comment type="similarity">
    <text evidence="2">Belongs to the cytochrome P450 family.</text>
</comment>
<keyword evidence="10" id="KW-0472">Membrane</keyword>
<dbReference type="AlphaFoldDB" id="A0A166DE37"/>
<keyword evidence="8 11" id="KW-0408">Iron</keyword>
<dbReference type="PANTHER" id="PTHR24282:SF28">
    <property type="entry name" value="CYTOCHROME P450"/>
    <property type="match status" value="1"/>
</dbReference>
<dbReference type="Pfam" id="PF00067">
    <property type="entry name" value="p450"/>
    <property type="match status" value="3"/>
</dbReference>
<evidence type="ECO:0000256" key="1">
    <source>
        <dbReference type="ARBA" id="ARBA00004370"/>
    </source>
</evidence>
<dbReference type="SUPFAM" id="SSF48264">
    <property type="entry name" value="Cytochrome P450"/>
    <property type="match status" value="3"/>
</dbReference>
<comment type="caution">
    <text evidence="12">The sequence shown here is derived from an EMBL/GenBank/DDBJ whole genome shotgun (WGS) entry which is preliminary data.</text>
</comment>
<evidence type="ECO:0000256" key="11">
    <source>
        <dbReference type="PIRSR" id="PIRSR602401-1"/>
    </source>
</evidence>
<dbReference type="InterPro" id="IPR017972">
    <property type="entry name" value="Cyt_P450_CS"/>
</dbReference>
<dbReference type="STRING" id="79200.A0A166DE37"/>
<evidence type="ECO:0000313" key="12">
    <source>
        <dbReference type="EMBL" id="KZN05150.1"/>
    </source>
</evidence>
<organism evidence="12">
    <name type="scientific">Daucus carota subsp. sativus</name>
    <name type="common">Carrot</name>
    <dbReference type="NCBI Taxonomy" id="79200"/>
    <lineage>
        <taxon>Eukaryota</taxon>
        <taxon>Viridiplantae</taxon>
        <taxon>Streptophyta</taxon>
        <taxon>Embryophyta</taxon>
        <taxon>Tracheophyta</taxon>
        <taxon>Spermatophyta</taxon>
        <taxon>Magnoliopsida</taxon>
        <taxon>eudicotyledons</taxon>
        <taxon>Gunneridae</taxon>
        <taxon>Pentapetalae</taxon>
        <taxon>asterids</taxon>
        <taxon>campanulids</taxon>
        <taxon>Apiales</taxon>
        <taxon>Apiaceae</taxon>
        <taxon>Apioideae</taxon>
        <taxon>Scandiceae</taxon>
        <taxon>Daucinae</taxon>
        <taxon>Daucus</taxon>
        <taxon>Daucus sect. Daucus</taxon>
    </lineage>
</organism>
<keyword evidence="9" id="KW-0503">Monooxygenase</keyword>
<dbReference type="InterPro" id="IPR036396">
    <property type="entry name" value="Cyt_P450_sf"/>
</dbReference>
<evidence type="ECO:0000256" key="5">
    <source>
        <dbReference type="ARBA" id="ARBA00022723"/>
    </source>
</evidence>
<dbReference type="PRINTS" id="PR00463">
    <property type="entry name" value="EP450I"/>
</dbReference>
<dbReference type="InterPro" id="IPR001128">
    <property type="entry name" value="Cyt_P450"/>
</dbReference>
<dbReference type="GO" id="GO:0020037">
    <property type="term" value="F:heme binding"/>
    <property type="evidence" value="ECO:0007669"/>
    <property type="project" value="InterPro"/>
</dbReference>
<dbReference type="GO" id="GO:0004497">
    <property type="term" value="F:monooxygenase activity"/>
    <property type="evidence" value="ECO:0007669"/>
    <property type="project" value="UniProtKB-KW"/>
</dbReference>
<comment type="cofactor">
    <cofactor evidence="11">
        <name>heme</name>
        <dbReference type="ChEBI" id="CHEBI:30413"/>
    </cofactor>
</comment>
<reference evidence="12" key="1">
    <citation type="journal article" date="2016" name="Nat. Genet.">
        <title>A high-quality carrot genome assembly provides new insights into carotenoid accumulation and asterid genome evolution.</title>
        <authorList>
            <person name="Iorizzo M."/>
            <person name="Ellison S."/>
            <person name="Senalik D."/>
            <person name="Zeng P."/>
            <person name="Satapoomin P."/>
            <person name="Huang J."/>
            <person name="Bowman M."/>
            <person name="Iovene M."/>
            <person name="Sanseverino W."/>
            <person name="Cavagnaro P."/>
            <person name="Yildiz M."/>
            <person name="Macko-Podgorni A."/>
            <person name="Moranska E."/>
            <person name="Grzebelus E."/>
            <person name="Grzebelus D."/>
            <person name="Ashrafi H."/>
            <person name="Zheng Z."/>
            <person name="Cheng S."/>
            <person name="Spooner D."/>
            <person name="Van Deynze A."/>
            <person name="Simon P."/>
        </authorList>
    </citation>
    <scope>NUCLEOTIDE SEQUENCE [LARGE SCALE GENOMIC DNA]</scope>
    <source>
        <tissue evidence="12">Leaf</tissue>
    </source>
</reference>
<dbReference type="PANTHER" id="PTHR24282">
    <property type="entry name" value="CYTOCHROME P450 FAMILY MEMBER"/>
    <property type="match status" value="1"/>
</dbReference>
<protein>
    <recommendedName>
        <fullName evidence="13">Cytochrome P450</fullName>
    </recommendedName>
</protein>
<keyword evidence="3 11" id="KW-0349">Heme</keyword>
<keyword evidence="7" id="KW-0560">Oxidoreductase</keyword>
<dbReference type="GO" id="GO:0016020">
    <property type="term" value="C:membrane"/>
    <property type="evidence" value="ECO:0007669"/>
    <property type="project" value="UniProtKB-SubCell"/>
</dbReference>
<dbReference type="GO" id="GO:0016705">
    <property type="term" value="F:oxidoreductase activity, acting on paired donors, with incorporation or reduction of molecular oxygen"/>
    <property type="evidence" value="ECO:0007669"/>
    <property type="project" value="InterPro"/>
</dbReference>
<dbReference type="InterPro" id="IPR002401">
    <property type="entry name" value="Cyt_P450_E_grp-I"/>
</dbReference>
<evidence type="ECO:0000256" key="7">
    <source>
        <dbReference type="ARBA" id="ARBA00023002"/>
    </source>
</evidence>
<feature type="binding site" description="axial binding residue" evidence="11">
    <location>
        <position position="1181"/>
    </location>
    <ligand>
        <name>heme</name>
        <dbReference type="ChEBI" id="CHEBI:30413"/>
    </ligand>
    <ligandPart>
        <name>Fe</name>
        <dbReference type="ChEBI" id="CHEBI:18248"/>
    </ligandPart>
</feature>